<dbReference type="Proteomes" id="UP000305673">
    <property type="component" value="Chromosome"/>
</dbReference>
<dbReference type="EMBL" id="CP054021">
    <property type="protein sequence ID" value="QKK18679.1"/>
    <property type="molecule type" value="Genomic_DNA"/>
</dbReference>
<accession>A0ABX6PHU6</accession>
<organism evidence="1 2">
    <name type="scientific">Rhizobium indicum</name>
    <dbReference type="NCBI Taxonomy" id="2583231"/>
    <lineage>
        <taxon>Bacteria</taxon>
        <taxon>Pseudomonadati</taxon>
        <taxon>Pseudomonadota</taxon>
        <taxon>Alphaproteobacteria</taxon>
        <taxon>Hyphomicrobiales</taxon>
        <taxon>Rhizobiaceae</taxon>
        <taxon>Rhizobium/Agrobacterium group</taxon>
        <taxon>Rhizobium</taxon>
    </lineage>
</organism>
<evidence type="ECO:0000313" key="1">
    <source>
        <dbReference type="EMBL" id="QKK18679.1"/>
    </source>
</evidence>
<protein>
    <recommendedName>
        <fullName evidence="3">DNA-binding protein</fullName>
    </recommendedName>
</protein>
<gene>
    <name evidence="1" type="ORF">FFM53_020440</name>
</gene>
<evidence type="ECO:0008006" key="3">
    <source>
        <dbReference type="Google" id="ProtNLM"/>
    </source>
</evidence>
<name>A0ABX6PHU6_9HYPH</name>
<reference evidence="1 2" key="1">
    <citation type="submission" date="2020-05" db="EMBL/GenBank/DDBJ databases">
        <title>Genome sequences of pea root nodulating Rhizobium spp.</title>
        <authorList>
            <person name="Rahi P."/>
        </authorList>
    </citation>
    <scope>NUCLEOTIDE SEQUENCE [LARGE SCALE GENOMIC DNA]</scope>
    <source>
        <strain evidence="2">JKLM 12A2</strain>
    </source>
</reference>
<sequence length="100" mass="11083">MTDGLDSLVTPDTIAERISAASGIHLTGRTVWEKAKRLGIAKKIGRLMLISAADISLLLKEETKADKRQQRENKTADFQQKRNLAALRKARLARNKGKGE</sequence>
<dbReference type="RefSeq" id="WP_138387029.1">
    <property type="nucleotide sequence ID" value="NZ_CP054021.1"/>
</dbReference>
<keyword evidence="2" id="KW-1185">Reference proteome</keyword>
<proteinExistence type="predicted"/>
<evidence type="ECO:0000313" key="2">
    <source>
        <dbReference type="Proteomes" id="UP000305673"/>
    </source>
</evidence>